<name>A0A6G1S7G4_9ACAR</name>
<protein>
    <submittedName>
        <fullName evidence="1">Acidic fibroblast growth factor intracellular-binding protein</fullName>
    </submittedName>
</protein>
<proteinExistence type="predicted"/>
<dbReference type="PANTHER" id="PTHR13223">
    <property type="entry name" value="ACIDIC FIBROBLAST GROWTH FACTOR INTRACELLULAR BINDING PROTEIN"/>
    <property type="match status" value="1"/>
</dbReference>
<dbReference type="AlphaFoldDB" id="A0A6G1S7G4"/>
<dbReference type="InterPro" id="IPR008614">
    <property type="entry name" value="FIBP"/>
</dbReference>
<dbReference type="PANTHER" id="PTHR13223:SF2">
    <property type="entry name" value="ACIDIC FIBROBLAST GROWTH FACTOR INTRACELLULAR-BINDING PROTEIN"/>
    <property type="match status" value="1"/>
</dbReference>
<organism evidence="1">
    <name type="scientific">Aceria tosichella</name>
    <name type="common">wheat curl mite</name>
    <dbReference type="NCBI Taxonomy" id="561515"/>
    <lineage>
        <taxon>Eukaryota</taxon>
        <taxon>Metazoa</taxon>
        <taxon>Ecdysozoa</taxon>
        <taxon>Arthropoda</taxon>
        <taxon>Chelicerata</taxon>
        <taxon>Arachnida</taxon>
        <taxon>Acari</taxon>
        <taxon>Acariformes</taxon>
        <taxon>Trombidiformes</taxon>
        <taxon>Prostigmata</taxon>
        <taxon>Eupodina</taxon>
        <taxon>Eriophyoidea</taxon>
        <taxon>Eriophyidae</taxon>
        <taxon>Eriophyinae</taxon>
        <taxon>Aceriini</taxon>
        <taxon>Aceria</taxon>
    </lineage>
</organism>
<accession>A0A6G1S7G4</accession>
<dbReference type="EMBL" id="GGYP01001538">
    <property type="protein sequence ID" value="MDE46309.1"/>
    <property type="molecule type" value="Transcribed_RNA"/>
</dbReference>
<dbReference type="GO" id="GO:0005634">
    <property type="term" value="C:nucleus"/>
    <property type="evidence" value="ECO:0007669"/>
    <property type="project" value="TreeGrafter"/>
</dbReference>
<sequence>MATTADIDVLVSDNTAVDLVLFEYWLDGYSVNEAANLVRRNESEFLRNFSEDLVIADILDQYRTFALIEKLLPCPAKLSEDWTFRMAESTKITLVEKFYDFDETVMRSILGRKLSARSRKDLDEVSRKSGKSLKSCRRQFDNFKRIFKTIDGIPGNMVANIQSHFLLSECLAQKYANYMCYNRFELNKRRPFRGWTSVFRN</sequence>
<dbReference type="Pfam" id="PF05427">
    <property type="entry name" value="FIBP"/>
    <property type="match status" value="1"/>
</dbReference>
<gene>
    <name evidence="1" type="primary">Fibp</name>
    <name evidence="1" type="ORF">g.9465</name>
</gene>
<evidence type="ECO:0000313" key="1">
    <source>
        <dbReference type="EMBL" id="MDE46309.1"/>
    </source>
</evidence>
<reference evidence="1" key="1">
    <citation type="submission" date="2018-10" db="EMBL/GenBank/DDBJ databases">
        <title>Transcriptome assembly of Aceria tosichella (Wheat curl mite) Type 2.</title>
        <authorList>
            <person name="Scully E.D."/>
            <person name="Geib S.M."/>
            <person name="Palmer N.A."/>
            <person name="Gupta A.K."/>
            <person name="Sarath G."/>
            <person name="Tatineni S."/>
        </authorList>
    </citation>
    <scope>NUCLEOTIDE SEQUENCE</scope>
    <source>
        <strain evidence="1">LincolnNE</strain>
    </source>
</reference>